<organism evidence="2 3">
    <name type="scientific">Massilia litorea</name>
    <dbReference type="NCBI Taxonomy" id="2769491"/>
    <lineage>
        <taxon>Bacteria</taxon>
        <taxon>Pseudomonadati</taxon>
        <taxon>Pseudomonadota</taxon>
        <taxon>Betaproteobacteria</taxon>
        <taxon>Burkholderiales</taxon>
        <taxon>Oxalobacteraceae</taxon>
        <taxon>Telluria group</taxon>
        <taxon>Massilia</taxon>
    </lineage>
</organism>
<feature type="chain" id="PRO_5032755470" evidence="1">
    <location>
        <begin position="19"/>
        <end position="165"/>
    </location>
</feature>
<dbReference type="Proteomes" id="UP000593875">
    <property type="component" value="Chromosome"/>
</dbReference>
<keyword evidence="1" id="KW-0732">Signal</keyword>
<keyword evidence="3" id="KW-1185">Reference proteome</keyword>
<reference evidence="2 3" key="1">
    <citation type="submission" date="2020-10" db="EMBL/GenBank/DDBJ databases">
        <title>Genome sequencing of Massilia sp. LPB0304.</title>
        <authorList>
            <person name="Kim J."/>
        </authorList>
    </citation>
    <scope>NUCLEOTIDE SEQUENCE [LARGE SCALE GENOMIC DNA]</scope>
    <source>
        <strain evidence="2 3">LPB0304</strain>
    </source>
</reference>
<evidence type="ECO:0000256" key="1">
    <source>
        <dbReference type="SAM" id="SignalP"/>
    </source>
</evidence>
<proteinExistence type="predicted"/>
<protein>
    <submittedName>
        <fullName evidence="2">Uncharacterized protein</fullName>
    </submittedName>
</protein>
<dbReference type="RefSeq" id="WP_193688779.1">
    <property type="nucleotide sequence ID" value="NZ_CP062941.1"/>
</dbReference>
<dbReference type="EMBL" id="CP062941">
    <property type="protein sequence ID" value="QOL51806.1"/>
    <property type="molecule type" value="Genomic_DNA"/>
</dbReference>
<accession>A0A7L9UCF7</accession>
<dbReference type="KEGG" id="mlir:LPB04_11465"/>
<evidence type="ECO:0000313" key="3">
    <source>
        <dbReference type="Proteomes" id="UP000593875"/>
    </source>
</evidence>
<sequence>MKTAALATLVWLGGPATAADWTLRLDGIGPLRIGMRFDEANAAVGSRLAASDPSLQASPGCDEIPLPMHPGVSLMFIDGVLKRVDVFAAGTRTANEIAVGDPVARVHAIYPRARREDHFYNSAEQYLTVDSADSRYSLRFETEGGKIAHFYAGAREQVRYVEGCL</sequence>
<evidence type="ECO:0000313" key="2">
    <source>
        <dbReference type="EMBL" id="QOL51806.1"/>
    </source>
</evidence>
<feature type="signal peptide" evidence="1">
    <location>
        <begin position="1"/>
        <end position="18"/>
    </location>
</feature>
<gene>
    <name evidence="2" type="ORF">LPB04_11465</name>
</gene>
<name>A0A7L9UCF7_9BURK</name>
<dbReference type="AlphaFoldDB" id="A0A7L9UCF7"/>